<evidence type="ECO:0000313" key="11">
    <source>
        <dbReference type="EMBL" id="MCE8023202.1"/>
    </source>
</evidence>
<reference evidence="11 12" key="1">
    <citation type="journal article" date="2021" name="Front. Microbiol.">
        <title>Aerobic Denitrification and Heterotrophic Sulfur Oxidation in the Genus Halomonas Revealed by Six Novel Species Characterizations and Genome-Based Analysis.</title>
        <authorList>
            <person name="Wang L."/>
            <person name="Shao Z."/>
        </authorList>
    </citation>
    <scope>NUCLEOTIDE SEQUENCE [LARGE SCALE GENOMIC DNA]</scope>
    <source>
        <strain evidence="11 12">MCCC 1A11058</strain>
    </source>
</reference>
<keyword evidence="12" id="KW-1185">Reference proteome</keyword>
<comment type="subunit">
    <text evidence="9">The complex comprises the extracytoplasmic solute receptor protein and the two transmembrane proteins.</text>
</comment>
<feature type="transmembrane region" description="Helical" evidence="9">
    <location>
        <begin position="14"/>
        <end position="35"/>
    </location>
</feature>
<evidence type="ECO:0000256" key="5">
    <source>
        <dbReference type="ARBA" id="ARBA00022692"/>
    </source>
</evidence>
<gene>
    <name evidence="11" type="ORF">HOP59_03565</name>
</gene>
<evidence type="ECO:0000256" key="4">
    <source>
        <dbReference type="ARBA" id="ARBA00022519"/>
    </source>
</evidence>
<evidence type="ECO:0000256" key="1">
    <source>
        <dbReference type="ARBA" id="ARBA00004429"/>
    </source>
</evidence>
<dbReference type="EMBL" id="JABFTV010000002">
    <property type="protein sequence ID" value="MCE8023202.1"/>
    <property type="molecule type" value="Genomic_DNA"/>
</dbReference>
<dbReference type="InterPro" id="IPR007387">
    <property type="entry name" value="TRAP_DctQ"/>
</dbReference>
<evidence type="ECO:0000256" key="9">
    <source>
        <dbReference type="RuleBase" id="RU369079"/>
    </source>
</evidence>
<evidence type="ECO:0000256" key="7">
    <source>
        <dbReference type="ARBA" id="ARBA00023136"/>
    </source>
</evidence>
<comment type="function">
    <text evidence="9">Part of the tripartite ATP-independent periplasmic (TRAP) transport system.</text>
</comment>
<comment type="caution">
    <text evidence="11">The sequence shown here is derived from an EMBL/GenBank/DDBJ whole genome shotgun (WGS) entry which is preliminary data.</text>
</comment>
<dbReference type="PANTHER" id="PTHR35011">
    <property type="entry name" value="2,3-DIKETO-L-GULONATE TRAP TRANSPORTER SMALL PERMEASE PROTEIN YIAM"/>
    <property type="match status" value="1"/>
</dbReference>
<evidence type="ECO:0000256" key="3">
    <source>
        <dbReference type="ARBA" id="ARBA00022475"/>
    </source>
</evidence>
<comment type="similarity">
    <text evidence="8 9">Belongs to the TRAP transporter small permease family.</text>
</comment>
<keyword evidence="2 9" id="KW-0813">Transport</keyword>
<dbReference type="Pfam" id="PF04290">
    <property type="entry name" value="DctQ"/>
    <property type="match status" value="1"/>
</dbReference>
<evidence type="ECO:0000313" key="12">
    <source>
        <dbReference type="Proteomes" id="UP001320272"/>
    </source>
</evidence>
<evidence type="ECO:0000256" key="2">
    <source>
        <dbReference type="ARBA" id="ARBA00022448"/>
    </source>
</evidence>
<evidence type="ECO:0000256" key="8">
    <source>
        <dbReference type="ARBA" id="ARBA00038436"/>
    </source>
</evidence>
<feature type="transmembrane region" description="Helical" evidence="9">
    <location>
        <begin position="89"/>
        <end position="111"/>
    </location>
</feature>
<keyword evidence="5 9" id="KW-0812">Transmembrane</keyword>
<feature type="domain" description="Tripartite ATP-independent periplasmic transporters DctQ component" evidence="10">
    <location>
        <begin position="26"/>
        <end position="149"/>
    </location>
</feature>
<feature type="transmembrane region" description="Helical" evidence="9">
    <location>
        <begin position="131"/>
        <end position="149"/>
    </location>
</feature>
<keyword evidence="6 9" id="KW-1133">Transmembrane helix</keyword>
<evidence type="ECO:0000259" key="10">
    <source>
        <dbReference type="Pfam" id="PF04290"/>
    </source>
</evidence>
<feature type="transmembrane region" description="Helical" evidence="9">
    <location>
        <begin position="50"/>
        <end position="68"/>
    </location>
</feature>
<organism evidence="11 12">
    <name type="scientific">Billgrantia aerodenitrificans</name>
    <dbReference type="NCBI Taxonomy" id="2733483"/>
    <lineage>
        <taxon>Bacteria</taxon>
        <taxon>Pseudomonadati</taxon>
        <taxon>Pseudomonadota</taxon>
        <taxon>Gammaproteobacteria</taxon>
        <taxon>Oceanospirillales</taxon>
        <taxon>Halomonadaceae</taxon>
        <taxon>Billgrantia</taxon>
    </lineage>
</organism>
<name>A0ABS9AN52_9GAMM</name>
<accession>A0ABS9AN52</accession>
<dbReference type="InterPro" id="IPR055348">
    <property type="entry name" value="DctQ"/>
</dbReference>
<keyword evidence="4 9" id="KW-0997">Cell inner membrane</keyword>
<dbReference type="PANTHER" id="PTHR35011:SF2">
    <property type="entry name" value="2,3-DIKETO-L-GULONATE TRAP TRANSPORTER SMALL PERMEASE PROTEIN YIAM"/>
    <property type="match status" value="1"/>
</dbReference>
<evidence type="ECO:0000256" key="6">
    <source>
        <dbReference type="ARBA" id="ARBA00022989"/>
    </source>
</evidence>
<keyword evidence="3" id="KW-1003">Cell membrane</keyword>
<protein>
    <recommendedName>
        <fullName evidence="9">TRAP transporter small permease protein</fullName>
    </recommendedName>
</protein>
<dbReference type="Proteomes" id="UP001320272">
    <property type="component" value="Unassembled WGS sequence"/>
</dbReference>
<proteinExistence type="inferred from homology"/>
<sequence>MNLLTRLATRLADAIDYLCMAILLVMLASISYQVFARYILNSPTFWSEELARFLIVWLTMLGSASLIKEHDGHISVEYLFDKLSGKLKLAVGFVRDLLTIGMCGLLGYYGIKLAEFGGRTSSSGLGVPMSYPYYAIPVGAFLIALVLLLSRLGSLNFQCCKHPKETA</sequence>
<keyword evidence="7 9" id="KW-0472">Membrane</keyword>
<comment type="subcellular location">
    <subcellularLocation>
        <location evidence="1 9">Cell inner membrane</location>
        <topology evidence="1 9">Multi-pass membrane protein</topology>
    </subcellularLocation>
</comment>
<dbReference type="RefSeq" id="WP_234252838.1">
    <property type="nucleotide sequence ID" value="NZ_JABFTV010000002.1"/>
</dbReference>